<feature type="compositionally biased region" description="Low complexity" evidence="1">
    <location>
        <begin position="31"/>
        <end position="61"/>
    </location>
</feature>
<feature type="non-terminal residue" evidence="2">
    <location>
        <position position="1"/>
    </location>
</feature>
<proteinExistence type="predicted"/>
<evidence type="ECO:0000313" key="2">
    <source>
        <dbReference type="EMBL" id="KAJ1207123.1"/>
    </source>
</evidence>
<evidence type="ECO:0000256" key="1">
    <source>
        <dbReference type="SAM" id="MobiDB-lite"/>
    </source>
</evidence>
<evidence type="ECO:0000313" key="3">
    <source>
        <dbReference type="Proteomes" id="UP001066276"/>
    </source>
</evidence>
<protein>
    <submittedName>
        <fullName evidence="2">Uncharacterized protein</fullName>
    </submittedName>
</protein>
<dbReference type="AlphaFoldDB" id="A0AAV7VZI2"/>
<dbReference type="EMBL" id="JANPWB010000002">
    <property type="protein sequence ID" value="KAJ1207123.1"/>
    <property type="molecule type" value="Genomic_DNA"/>
</dbReference>
<reference evidence="2" key="1">
    <citation type="journal article" date="2022" name="bioRxiv">
        <title>Sequencing and chromosome-scale assembly of the giantPleurodeles waltlgenome.</title>
        <authorList>
            <person name="Brown T."/>
            <person name="Elewa A."/>
            <person name="Iarovenko S."/>
            <person name="Subramanian E."/>
            <person name="Araus A.J."/>
            <person name="Petzold A."/>
            <person name="Susuki M."/>
            <person name="Suzuki K.-i.T."/>
            <person name="Hayashi T."/>
            <person name="Toyoda A."/>
            <person name="Oliveira C."/>
            <person name="Osipova E."/>
            <person name="Leigh N.D."/>
            <person name="Simon A."/>
            <person name="Yun M.H."/>
        </authorList>
    </citation>
    <scope>NUCLEOTIDE SEQUENCE</scope>
    <source>
        <strain evidence="2">20211129_DDA</strain>
        <tissue evidence="2">Liver</tissue>
    </source>
</reference>
<name>A0AAV7VZI2_PLEWA</name>
<feature type="non-terminal residue" evidence="2">
    <location>
        <position position="61"/>
    </location>
</feature>
<comment type="caution">
    <text evidence="2">The sequence shown here is derived from an EMBL/GenBank/DDBJ whole genome shotgun (WGS) entry which is preliminary data.</text>
</comment>
<feature type="region of interest" description="Disordered" evidence="1">
    <location>
        <begin position="1"/>
        <end position="61"/>
    </location>
</feature>
<accession>A0AAV7VZI2</accession>
<gene>
    <name evidence="2" type="ORF">NDU88_002515</name>
</gene>
<keyword evidence="3" id="KW-1185">Reference proteome</keyword>
<dbReference type="Proteomes" id="UP001066276">
    <property type="component" value="Chromosome 1_2"/>
</dbReference>
<organism evidence="2 3">
    <name type="scientific">Pleurodeles waltl</name>
    <name type="common">Iberian ribbed newt</name>
    <dbReference type="NCBI Taxonomy" id="8319"/>
    <lineage>
        <taxon>Eukaryota</taxon>
        <taxon>Metazoa</taxon>
        <taxon>Chordata</taxon>
        <taxon>Craniata</taxon>
        <taxon>Vertebrata</taxon>
        <taxon>Euteleostomi</taxon>
        <taxon>Amphibia</taxon>
        <taxon>Batrachia</taxon>
        <taxon>Caudata</taxon>
        <taxon>Salamandroidea</taxon>
        <taxon>Salamandridae</taxon>
        <taxon>Pleurodelinae</taxon>
        <taxon>Pleurodeles</taxon>
    </lineage>
</organism>
<sequence>PTGKKRGTTEVGPAGAGEALTNRANAECSAHRTTSATSGAGSSCTAGADATGGETASGMGC</sequence>